<dbReference type="STRING" id="1921803.NIES593_14740"/>
<dbReference type="RefSeq" id="WP_073600310.1">
    <property type="nucleotide sequence ID" value="NZ_MRCB01000018.1"/>
</dbReference>
<dbReference type="Pfam" id="PF01590">
    <property type="entry name" value="GAF"/>
    <property type="match status" value="1"/>
</dbReference>
<protein>
    <submittedName>
        <fullName evidence="2">GAF sensor protein</fullName>
    </submittedName>
</protein>
<dbReference type="Proteomes" id="UP000186868">
    <property type="component" value="Unassembled WGS sequence"/>
</dbReference>
<evidence type="ECO:0000259" key="1">
    <source>
        <dbReference type="SMART" id="SM00065"/>
    </source>
</evidence>
<dbReference type="SUPFAM" id="SSF55781">
    <property type="entry name" value="GAF domain-like"/>
    <property type="match status" value="1"/>
</dbReference>
<dbReference type="AlphaFoldDB" id="A0A1U7HDP6"/>
<evidence type="ECO:0000313" key="2">
    <source>
        <dbReference type="EMBL" id="OKH21689.1"/>
    </source>
</evidence>
<dbReference type="SMART" id="SM00065">
    <property type="entry name" value="GAF"/>
    <property type="match status" value="1"/>
</dbReference>
<evidence type="ECO:0000313" key="3">
    <source>
        <dbReference type="Proteomes" id="UP000186868"/>
    </source>
</evidence>
<dbReference type="OrthoDB" id="337251at2"/>
<dbReference type="EMBL" id="MRCB01000018">
    <property type="protein sequence ID" value="OKH21689.1"/>
    <property type="molecule type" value="Genomic_DNA"/>
</dbReference>
<dbReference type="Gene3D" id="3.30.450.40">
    <property type="match status" value="1"/>
</dbReference>
<accession>A0A1U7HDP6</accession>
<dbReference type="InterPro" id="IPR003018">
    <property type="entry name" value="GAF"/>
</dbReference>
<reference evidence="2 3" key="1">
    <citation type="submission" date="2016-11" db="EMBL/GenBank/DDBJ databases">
        <title>Draft Genome Sequences of Nine Cyanobacterial Strains from Diverse Habitats.</title>
        <authorList>
            <person name="Zhu T."/>
            <person name="Hou S."/>
            <person name="Lu X."/>
            <person name="Hess W.R."/>
        </authorList>
    </citation>
    <scope>NUCLEOTIDE SEQUENCE [LARGE SCALE GENOMIC DNA]</scope>
    <source>
        <strain evidence="2 3">NIES-593</strain>
    </source>
</reference>
<feature type="domain" description="GAF" evidence="1">
    <location>
        <begin position="23"/>
        <end position="176"/>
    </location>
</feature>
<sequence length="253" mass="27997">MDNSNSFILQLLGVSNLLEEQTDLEQGLREVASLTAQMLDAQRCSIMLLSESPTQDNDGYYLRVFTHYGNLPQSAYQQITSLNEGIAGYVAATGTPLLIEDITQSQFVEAARYLNEANKSLISAPIPFGEQTIGVINVSIPLNGKSFKEQDLETLKLFALFIGKSIHIAQMQAILRSRFVERAVVRELAEIPSESGIAIAPNPTKLAKIVAKSFYKELTKAGFGANQIIEIATEVLDLLQKNIDQYKKRLSRE</sequence>
<dbReference type="InterPro" id="IPR029016">
    <property type="entry name" value="GAF-like_dom_sf"/>
</dbReference>
<gene>
    <name evidence="2" type="ORF">NIES593_14740</name>
</gene>
<proteinExistence type="predicted"/>
<name>A0A1U7HDP6_9CYAN</name>
<comment type="caution">
    <text evidence="2">The sequence shown here is derived from an EMBL/GenBank/DDBJ whole genome shotgun (WGS) entry which is preliminary data.</text>
</comment>
<keyword evidence="3" id="KW-1185">Reference proteome</keyword>
<organism evidence="2 3">
    <name type="scientific">Hydrococcus rivularis NIES-593</name>
    <dbReference type="NCBI Taxonomy" id="1921803"/>
    <lineage>
        <taxon>Bacteria</taxon>
        <taxon>Bacillati</taxon>
        <taxon>Cyanobacteriota</taxon>
        <taxon>Cyanophyceae</taxon>
        <taxon>Pleurocapsales</taxon>
        <taxon>Hydrococcaceae</taxon>
        <taxon>Hydrococcus</taxon>
    </lineage>
</organism>